<dbReference type="PANTHER" id="PTHR45648:SF22">
    <property type="entry name" value="GDSL LIPASE_ACYLHYDROLASE FAMILY PROTEIN (AFU_ORTHOLOGUE AFUA_4G14700)"/>
    <property type="match status" value="1"/>
</dbReference>
<dbReference type="PANTHER" id="PTHR45648">
    <property type="entry name" value="GDSL LIPASE/ACYLHYDROLASE FAMILY PROTEIN (AFU_ORTHOLOGUE AFUA_4G14700)"/>
    <property type="match status" value="1"/>
</dbReference>
<protein>
    <submittedName>
        <fullName evidence="2">Putative thermolabile hemolysin</fullName>
    </submittedName>
</protein>
<dbReference type="Pfam" id="PF00657">
    <property type="entry name" value="Lipase_GDSL"/>
    <property type="match status" value="1"/>
</dbReference>
<dbReference type="InterPro" id="IPR036514">
    <property type="entry name" value="SGNH_hydro_sf"/>
</dbReference>
<gene>
    <name evidence="2" type="ORF">Lwor_0038</name>
</gene>
<name>A0A0W1ALD2_9GAMM</name>
<dbReference type="PATRIC" id="fig|45076.6.peg.40"/>
<dbReference type="Proteomes" id="UP000054662">
    <property type="component" value="Unassembled WGS sequence"/>
</dbReference>
<keyword evidence="1" id="KW-0378">Hydrolase</keyword>
<reference evidence="2 3" key="1">
    <citation type="submission" date="2015-11" db="EMBL/GenBank/DDBJ databases">
        <title>Genomic analysis of 38 Legionella species identifies large and diverse effector repertoires.</title>
        <authorList>
            <person name="Burstein D."/>
            <person name="Amaro F."/>
            <person name="Zusman T."/>
            <person name="Lifshitz Z."/>
            <person name="Cohen O."/>
            <person name="Gilbert J.A."/>
            <person name="Pupko T."/>
            <person name="Shuman H.A."/>
            <person name="Segal G."/>
        </authorList>
    </citation>
    <scope>NUCLEOTIDE SEQUENCE [LARGE SCALE GENOMIC DNA]</scope>
    <source>
        <strain evidence="2 3">ATCC 49508</strain>
    </source>
</reference>
<dbReference type="InterPro" id="IPR001087">
    <property type="entry name" value="GDSL"/>
</dbReference>
<dbReference type="EMBL" id="LNZC01000001">
    <property type="protein sequence ID" value="KTD82118.1"/>
    <property type="molecule type" value="Genomic_DNA"/>
</dbReference>
<dbReference type="InterPro" id="IPR051058">
    <property type="entry name" value="GDSL_Est/Lipase"/>
</dbReference>
<dbReference type="SUPFAM" id="SSF52266">
    <property type="entry name" value="SGNH hydrolase"/>
    <property type="match status" value="1"/>
</dbReference>
<dbReference type="GO" id="GO:0016788">
    <property type="term" value="F:hydrolase activity, acting on ester bonds"/>
    <property type="evidence" value="ECO:0007669"/>
    <property type="project" value="InterPro"/>
</dbReference>
<dbReference type="Gene3D" id="3.40.50.1110">
    <property type="entry name" value="SGNH hydrolase"/>
    <property type="match status" value="1"/>
</dbReference>
<comment type="caution">
    <text evidence="2">The sequence shown here is derived from an EMBL/GenBank/DDBJ whole genome shotgun (WGS) entry which is preliminary data.</text>
</comment>
<proteinExistence type="predicted"/>
<accession>A0A0W1ALD2</accession>
<dbReference type="RefSeq" id="WP_058491621.1">
    <property type="nucleotide sequence ID" value="NZ_CBCRUR010000013.1"/>
</dbReference>
<keyword evidence="3" id="KW-1185">Reference proteome</keyword>
<evidence type="ECO:0000256" key="1">
    <source>
        <dbReference type="ARBA" id="ARBA00022801"/>
    </source>
</evidence>
<organism evidence="2 3">
    <name type="scientific">Legionella worsleiensis</name>
    <dbReference type="NCBI Taxonomy" id="45076"/>
    <lineage>
        <taxon>Bacteria</taxon>
        <taxon>Pseudomonadati</taxon>
        <taxon>Pseudomonadota</taxon>
        <taxon>Gammaproteobacteria</taxon>
        <taxon>Legionellales</taxon>
        <taxon>Legionellaceae</taxon>
        <taxon>Legionella</taxon>
    </lineage>
</organism>
<dbReference type="OrthoDB" id="5659842at2"/>
<dbReference type="CDD" id="cd01846">
    <property type="entry name" value="fatty_acyltransferase_like"/>
    <property type="match status" value="1"/>
</dbReference>
<sequence length="475" mass="54439">MINKGMNPFKSPNTEPQQIKNIIMMGDSLSDRGTMYKSVAFGCIPLSGSTGLKGKSPDERFTNGLVWSDHVSAKIASDFTIKRLEKRKHLDHTDIADAVIAHDRKVINAVRNDYFLDDDRFINYKGRLWVRSYCIGGLMAHSYKWALSTSIVRFFTRLVVSSLSEMREAILDYDKKHRISYQHKAETLVIEWSGANDLVTVNAKPSLEEVDKAIIARMNNIKKLIEVGYRNFIVINLPNLALTPRFQSKSQAKRDEAQQCTEYFNSELQKACEDLMQDYPYCSVDAFDMNAMFEKIYHNPERYFFDKDKLQTPYTTSVDFNDPLDGISQARGYLFYDDLHPSADAHALLASYFYDKLALKYELIEPDKTCKNKRKELSKEVLLKCFRTHYERQLNKERNGFFGHKKPNLKYKESDLETIIKNALDESSGSAYTVLKKLGWINEKGRLILNEPALIEAIQYAQGECSSGCATSLIG</sequence>
<dbReference type="STRING" id="45076.Lwor_0038"/>
<evidence type="ECO:0000313" key="2">
    <source>
        <dbReference type="EMBL" id="KTD82118.1"/>
    </source>
</evidence>
<evidence type="ECO:0000313" key="3">
    <source>
        <dbReference type="Proteomes" id="UP000054662"/>
    </source>
</evidence>
<dbReference type="AlphaFoldDB" id="A0A0W1ALD2"/>